<sequence length="2323" mass="266387">MSFRLESKNLELLEKVGVNKQEAELLSHINEAVKEITSKIQDGDIQIKIRKCKELLQLIAAIRQDVLGDFPSALLTLNLELWDLLINSLSSCCCPSVFDKTYKALFPGLYENSSTDGYMGSSCCVILKEKVLELLTEMIQSINELLTKNKVYSTNVSEIEFWILNLAETVVPNLVCCSLKSSISSHCECKLEPLVSLSFVVQESISTYSELLMKESRLWSTLFRLLMSCNDLNSNAIEIKKKVQTKKTIIEPQVVDFSVCNLKFLDSAQLICSTFTRFNFLSDNEGHKYFSLLAAGDIFSQFIKYVSTIFKIVYFEDIKMCNTKLDFLFNQKFDLPIESFAEYHEEVESSDKIADLNDLDSLENIEDIYNFSAEFNSANNSNNSHGSALEKVHESETKRSKHMDRFETNSLMSCIVFLLGNEKIIEFDSFRIVHSDSIRFTILDVLESLFQSNDLASLDSVSMISQTLFVYDFISLLYPNNSNYSLEGQMEYKFSYIEKLTERFIKSPIHVVASIIYILRSDASKENLSKHLSILLDYLFSLKNSPFENLIPITLGYLFDLLCQESYGSKNLASLFDVLIERVSDECLHFYSPLTWISKVITLNFVIFQNKKVLPNSSKIISSLKLFLSKWTKVSELMISSSNIKFCQSRLRGLRRCILYCSSILSGNRDNLDLENLAELYMVSTMLTLILKNRSLRRTSVLQLVDLLNKRAKFSKDDLNLEVVNDLEFIERQWSLNTKYIFFDYFTLVDLEKDEMSTAYEQKIYGEALLVEKMEELDDHHKKSVIMSTEGPNLSVLKTPDSFRLSKLLSAIKNPRIQTQIKISALKSLTKSLTSSKISCKLFFIYVDELVKILMNLSCKSFCTKKQNLDNSSRDESAFDISELISIEENSLFYHLSIALNAIFISRSYRKNLLEYLAASYSITLIHHLSIWIFSSSEECRSGSFSLLTTILIIILKTGVISDTPSIESPDDLFLDKTITYLKTSPLVQNTLILPTSTRETKEYKEIYEVELHENSEHTSPLKFDDVKNVNFLKPLVSKTNASQEISKVLWDLDRLFRKRSIKTSGVPLGEFLHSVFSLSFPWTRMTSQVVRLESGISKIKDSIDSVLSKLIMLLGQNNPEYLSEIERYSDLINSHSRNIDIKMLAVLKVIHSILHSFQHVNSESLSETLSKYSSFIVIILSYFNNYFRDKDGNFIVGTIRPKISFGIFDTISLCLDSCNGALCELLFDILPNNIQWSFIILQVPKLIDPINTVQSPTTMLLVTKLLSKMPLKRWFGEDPRYTLECLKLLILNKSLFCNRELPELLLCAQSFQDSYFVKKVISIFDKISVFENPNHPINALLQKSLLKWLLGVGLVSSSFEVQTKIWDLKLVLLDKWDYEHSNNTYSIISNFRIPNVDNVEINQQISWGFIFSRSIKSLNHLINNMSYLVPINENLTKSYIGWRNVEFFEYLASILRFLEVFLTIQHRPIETESNENFDQNIGEVQLVITTLTESMEVIAEEVITPFLNLITMQDSNIERERLLFTNLMFGFLCKLSRFLPFSSLVFQKIADNLSLFSSSLSELSHLELSINSFLLQIQLVLCIIKADPSCFGVLREHIIILIGKISPKEMSSDQMNKLLSFLLFLFDKGLKNHEICSRLLEKISSLCNQALLRMSEILPKSKDGHNFTLELPQSLNFNNTYNLLMGVSLLSLKLSQIVSIDDSSNSLSEELKKEIFNSVILGIEISSKISISSEFLTLYCSLDQINILQESLALLLSALSIFNSSSLSIEMEEEFIRKLFNHIFTIWENFIYLTSFFSKSQMNHSEELYHELRTQQSEKKEFHKEIKLCIDYYIQIITMDIFTELLTNNLNNFDPGKFTDDLKNIWLFINNSEESLSKLNYPIIYFASFIYKIKVKSSGTSDLGDWNRIFNKNFYLNGLLDYVLLRTSEILVEIREICLGELRSCTIASLRAMAKQTNKNSNKFNENTFLSQMCCLFQFIKVIGLFLAEFEGPHNLLTNNKLKPLLNFTLESLALLSCISKQLEAELERNNRSGFETCIQTWWKYTCKITGESQNIEHFSYMITQIISLLLCCSSQIIPISETQMTNITQGANPVPLSDLARSQNQGSARFHDLFINLLDTESSVGLRLSRGALRFPIEINEENGFLMSNVTKKELNKLDGFDLKINPKKGRMLLDSIILNDSVPIPIKCGVLKLFLSLALSSSKKKFIKQWKIDEFSDKIKILSILEKAKISRSSEFLVLSLALLEVLLSFNPNQLVSSVEHVRKPLRAYSDSQCSSIMILLELLKVEAETFEDLDLNSRTYPIIQDLFNKCFALLKVMQN</sequence>
<dbReference type="VEuPathDB" id="CryptoDB:ChTU502y2012_407g2705"/>
<protein>
    <submittedName>
        <fullName evidence="1">Uncharacterized protein</fullName>
    </submittedName>
</protein>
<dbReference type="VEuPathDB" id="CryptoDB:GY17_00002435"/>
<dbReference type="EMBL" id="LN877953">
    <property type="protein sequence ID" value="CUV07539.1"/>
    <property type="molecule type" value="Genomic_DNA"/>
</dbReference>
<dbReference type="Proteomes" id="UP000199752">
    <property type="component" value="Chromosome 7"/>
</dbReference>
<dbReference type="VEuPathDB" id="CryptoDB:Chro.70609"/>
<accession>A0A0S4TLH8</accession>
<evidence type="ECO:0000313" key="1">
    <source>
        <dbReference type="EMBL" id="CUV07539.1"/>
    </source>
</evidence>
<dbReference type="VEuPathDB" id="CryptoDB:CHUDEA7_5480"/>
<proteinExistence type="predicted"/>
<gene>
    <name evidence="1" type="ORF">CHUDEA7_5480</name>
</gene>
<organism evidence="1">
    <name type="scientific">Cryptosporidium hominis</name>
    <dbReference type="NCBI Taxonomy" id="237895"/>
    <lineage>
        <taxon>Eukaryota</taxon>
        <taxon>Sar</taxon>
        <taxon>Alveolata</taxon>
        <taxon>Apicomplexa</taxon>
        <taxon>Conoidasida</taxon>
        <taxon>Coccidia</taxon>
        <taxon>Eucoccidiorida</taxon>
        <taxon>Eimeriorina</taxon>
        <taxon>Cryptosporidiidae</taxon>
        <taxon>Cryptosporidium</taxon>
    </lineage>
</organism>
<name>A0A0S4TLH8_CRYHO</name>
<reference evidence="1" key="1">
    <citation type="submission" date="2015-08" db="EMBL/GenBank/DDBJ databases">
        <authorList>
            <person name="Babu N.S."/>
            <person name="Beckwith C.J."/>
            <person name="Beseler K.G."/>
            <person name="Brison A."/>
            <person name="Carone J.V."/>
            <person name="Caskin T.P."/>
            <person name="Diamond M."/>
            <person name="Durham M.E."/>
            <person name="Foxe J.M."/>
            <person name="Go M."/>
            <person name="Henderson B.A."/>
            <person name="Jones I.B."/>
            <person name="McGettigan J.A."/>
            <person name="Micheletti S.J."/>
            <person name="Nasrallah M.E."/>
            <person name="Ortiz D."/>
            <person name="Piller C.R."/>
            <person name="Privatt S.R."/>
            <person name="Schneider S.L."/>
            <person name="Sharp S."/>
            <person name="Smith T.C."/>
            <person name="Stanton J.D."/>
            <person name="Ullery H.E."/>
            <person name="Wilson R.J."/>
            <person name="Serrano M.G."/>
            <person name="Buck G."/>
            <person name="Lee V."/>
            <person name="Wang Y."/>
            <person name="Carvalho R."/>
            <person name="Voegtly L."/>
            <person name="Shi R."/>
            <person name="Duckworth R."/>
            <person name="Johnson A."/>
            <person name="Loviza R."/>
            <person name="Walstead R."/>
            <person name="Shah Z."/>
            <person name="Kiflezghi M."/>
            <person name="Wade K."/>
            <person name="Ball S.L."/>
            <person name="Bradley K.W."/>
            <person name="Asai D.J."/>
            <person name="Bowman C.A."/>
            <person name="Russell D.A."/>
            <person name="Pope W.H."/>
            <person name="Jacobs-Sera D."/>
            <person name="Hendrix R.W."/>
            <person name="Hatfull G.F."/>
        </authorList>
    </citation>
    <scope>NUCLEOTIDE SEQUENCE [LARGE SCALE GENOMIC DNA]</scope>
</reference>